<evidence type="ECO:0000256" key="1">
    <source>
        <dbReference type="PROSITE-ProRule" id="PRU00339"/>
    </source>
</evidence>
<dbReference type="SUPFAM" id="SSF48452">
    <property type="entry name" value="TPR-like"/>
    <property type="match status" value="1"/>
</dbReference>
<dbReference type="PROSITE" id="PS50896">
    <property type="entry name" value="LISH"/>
    <property type="match status" value="1"/>
</dbReference>
<dbReference type="AlphaFoldDB" id="A0A2F0PG46"/>
<sequence length="265" mass="29741">MSTLNTENKIKITELTMVFIATLPMGIANIWITKSQNDERLAFERQNAQSILSIQNKELFIKSAEQGLNSQKLDIDFLRTSYEECQKDGELSIGKIKSYADAYYSSSEKKNIMIAKVQTNCLSKNKNQSVGSQDKPTYSIEHYKSLGFNYLQNKNFLEAAESFSQATKMTPVDASLWNQKAYAQFRAGNYTDAMNSISIALRIGSDNDKVRKYMAINAAKILCAKGDVNDGRNYIQQSINAIPDLMLMVKKDSELGGVCKIDLSK</sequence>
<evidence type="ECO:0000256" key="2">
    <source>
        <dbReference type="SAM" id="Phobius"/>
    </source>
</evidence>
<proteinExistence type="predicted"/>
<comment type="caution">
    <text evidence="3">The sequence shown here is derived from an EMBL/GenBank/DDBJ whole genome shotgun (WGS) entry which is preliminary data.</text>
</comment>
<dbReference type="Proteomes" id="UP000050489">
    <property type="component" value="Unassembled WGS sequence"/>
</dbReference>
<dbReference type="EMBL" id="LJEX02000108">
    <property type="protein sequence ID" value="OCO83077.1"/>
    <property type="molecule type" value="Genomic_DNA"/>
</dbReference>
<dbReference type="InterPro" id="IPR019734">
    <property type="entry name" value="TPR_rpt"/>
</dbReference>
<keyword evidence="2" id="KW-0472">Membrane</keyword>
<evidence type="ECO:0000313" key="4">
    <source>
        <dbReference type="Proteomes" id="UP000050489"/>
    </source>
</evidence>
<protein>
    <submittedName>
        <fullName evidence="3">Uncharacterized protein</fullName>
    </submittedName>
</protein>
<feature type="transmembrane region" description="Helical" evidence="2">
    <location>
        <begin position="12"/>
        <end position="32"/>
    </location>
</feature>
<dbReference type="PROSITE" id="PS50005">
    <property type="entry name" value="TPR"/>
    <property type="match status" value="1"/>
</dbReference>
<dbReference type="SMART" id="SM00028">
    <property type="entry name" value="TPR"/>
    <property type="match status" value="2"/>
</dbReference>
<feature type="repeat" description="TPR" evidence="1">
    <location>
        <begin position="140"/>
        <end position="173"/>
    </location>
</feature>
<name>A0A2F0PG46_SERMA</name>
<dbReference type="Gene3D" id="1.25.40.10">
    <property type="entry name" value="Tetratricopeptide repeat domain"/>
    <property type="match status" value="1"/>
</dbReference>
<dbReference type="RefSeq" id="WP_055317522.1">
    <property type="nucleotide sequence ID" value="NZ_CADDTT010000055.1"/>
</dbReference>
<organism evidence="3 4">
    <name type="scientific">Serratia marcescens</name>
    <dbReference type="NCBI Taxonomy" id="615"/>
    <lineage>
        <taxon>Bacteria</taxon>
        <taxon>Pseudomonadati</taxon>
        <taxon>Pseudomonadota</taxon>
        <taxon>Gammaproteobacteria</taxon>
        <taxon>Enterobacterales</taxon>
        <taxon>Yersiniaceae</taxon>
        <taxon>Serratia</taxon>
    </lineage>
</organism>
<keyword evidence="2" id="KW-0812">Transmembrane</keyword>
<reference evidence="4" key="1">
    <citation type="submission" date="2016-04" db="EMBL/GenBank/DDBJ databases">
        <authorList>
            <person name="Osei Sekyere J."/>
            <person name="Sivertsen A."/>
            <person name="Pedersen A.T."/>
            <person name="Sundsfjord A."/>
        </authorList>
    </citation>
    <scope>NUCLEOTIDE SEQUENCE [LARGE SCALE GENOMIC DNA]</scope>
    <source>
        <strain evidence="4">945174350</strain>
    </source>
</reference>
<keyword evidence="1" id="KW-0802">TPR repeat</keyword>
<accession>A0A2F0PG46</accession>
<gene>
    <name evidence="3" type="ORF">AN695_0220530</name>
</gene>
<dbReference type="InterPro" id="IPR006594">
    <property type="entry name" value="LisH"/>
</dbReference>
<evidence type="ECO:0000313" key="3">
    <source>
        <dbReference type="EMBL" id="OCO83077.1"/>
    </source>
</evidence>
<keyword evidence="2" id="KW-1133">Transmembrane helix</keyword>
<dbReference type="InterPro" id="IPR011990">
    <property type="entry name" value="TPR-like_helical_dom_sf"/>
</dbReference>